<comment type="function">
    <text evidence="8">Uptake of L-lactate across the membrane. Can also transport D-lactate and glycolate.</text>
</comment>
<feature type="transmembrane region" description="Helical" evidence="8">
    <location>
        <begin position="441"/>
        <end position="462"/>
    </location>
</feature>
<feature type="transmembrane region" description="Helical" evidence="8">
    <location>
        <begin position="228"/>
        <end position="248"/>
    </location>
</feature>
<feature type="transmembrane region" description="Helical" evidence="8">
    <location>
        <begin position="196"/>
        <end position="216"/>
    </location>
</feature>
<dbReference type="EMBL" id="SLYC01000001">
    <property type="protein sequence ID" value="TCQ07967.1"/>
    <property type="molecule type" value="Genomic_DNA"/>
</dbReference>
<keyword evidence="3 8" id="KW-0813">Transport</keyword>
<name>A0A4R2TY14_9FIRM</name>
<feature type="transmembrane region" description="Helical" evidence="8">
    <location>
        <begin position="34"/>
        <end position="55"/>
    </location>
</feature>
<evidence type="ECO:0000256" key="6">
    <source>
        <dbReference type="ARBA" id="ARBA00022989"/>
    </source>
</evidence>
<dbReference type="PANTHER" id="PTHR30003">
    <property type="entry name" value="L-LACTATE PERMEASE"/>
    <property type="match status" value="1"/>
</dbReference>
<evidence type="ECO:0000256" key="1">
    <source>
        <dbReference type="ARBA" id="ARBA00004651"/>
    </source>
</evidence>
<feature type="transmembrane region" description="Helical" evidence="8">
    <location>
        <begin position="301"/>
        <end position="321"/>
    </location>
</feature>
<keyword evidence="4 8" id="KW-1003">Cell membrane</keyword>
<evidence type="ECO:0000313" key="9">
    <source>
        <dbReference type="EMBL" id="TCQ07967.1"/>
    </source>
</evidence>
<dbReference type="OrthoDB" id="9761056at2"/>
<comment type="caution">
    <text evidence="9">The sequence shown here is derived from an EMBL/GenBank/DDBJ whole genome shotgun (WGS) entry which is preliminary data.</text>
</comment>
<evidence type="ECO:0000256" key="8">
    <source>
        <dbReference type="RuleBase" id="RU365092"/>
    </source>
</evidence>
<dbReference type="InterPro" id="IPR003804">
    <property type="entry name" value="Lactate_perm"/>
</dbReference>
<dbReference type="GO" id="GO:0005886">
    <property type="term" value="C:plasma membrane"/>
    <property type="evidence" value="ECO:0007669"/>
    <property type="project" value="UniProtKB-SubCell"/>
</dbReference>
<comment type="similarity">
    <text evidence="2 8">Belongs to the lactate permease family.</text>
</comment>
<keyword evidence="5 8" id="KW-0812">Transmembrane</keyword>
<feature type="transmembrane region" description="Helical" evidence="8">
    <location>
        <begin position="6"/>
        <end position="22"/>
    </location>
</feature>
<keyword evidence="10" id="KW-1185">Reference proteome</keyword>
<feature type="transmembrane region" description="Helical" evidence="8">
    <location>
        <begin position="418"/>
        <end position="434"/>
    </location>
</feature>
<gene>
    <name evidence="9" type="ORF">EDD79_100150</name>
</gene>
<feature type="transmembrane region" description="Helical" evidence="8">
    <location>
        <begin position="61"/>
        <end position="78"/>
    </location>
</feature>
<evidence type="ECO:0000256" key="2">
    <source>
        <dbReference type="ARBA" id="ARBA00010100"/>
    </source>
</evidence>
<evidence type="ECO:0000313" key="10">
    <source>
        <dbReference type="Proteomes" id="UP000295504"/>
    </source>
</evidence>
<feature type="transmembrane region" description="Helical" evidence="8">
    <location>
        <begin position="125"/>
        <end position="147"/>
    </location>
</feature>
<accession>A0A4R2TY14</accession>
<dbReference type="GO" id="GO:0015129">
    <property type="term" value="F:lactate transmembrane transporter activity"/>
    <property type="evidence" value="ECO:0007669"/>
    <property type="project" value="UniProtKB-UniRule"/>
</dbReference>
<dbReference type="RefSeq" id="WP_132847144.1">
    <property type="nucleotide sequence ID" value="NZ_CP058648.1"/>
</dbReference>
<dbReference type="GO" id="GO:0015295">
    <property type="term" value="F:solute:proton symporter activity"/>
    <property type="evidence" value="ECO:0007669"/>
    <property type="project" value="TreeGrafter"/>
</dbReference>
<evidence type="ECO:0000256" key="7">
    <source>
        <dbReference type="ARBA" id="ARBA00023136"/>
    </source>
</evidence>
<feature type="transmembrane region" description="Helical" evidence="8">
    <location>
        <begin position="254"/>
        <end position="271"/>
    </location>
</feature>
<proteinExistence type="inferred from homology"/>
<reference evidence="9 10" key="1">
    <citation type="submission" date="2019-03" db="EMBL/GenBank/DDBJ databases">
        <title>Genomic Encyclopedia of Type Strains, Phase IV (KMG-IV): sequencing the most valuable type-strain genomes for metagenomic binning, comparative biology and taxonomic classification.</title>
        <authorList>
            <person name="Goeker M."/>
        </authorList>
    </citation>
    <scope>NUCLEOTIDE SEQUENCE [LARGE SCALE GENOMIC DNA]</scope>
    <source>
        <strain evidence="9 10">DSM 100013</strain>
    </source>
</reference>
<feature type="transmembrane region" description="Helical" evidence="8">
    <location>
        <begin position="99"/>
        <end position="119"/>
    </location>
</feature>
<feature type="transmembrane region" description="Helical" evidence="8">
    <location>
        <begin position="482"/>
        <end position="505"/>
    </location>
</feature>
<keyword evidence="7 8" id="KW-0472">Membrane</keyword>
<feature type="transmembrane region" description="Helical" evidence="8">
    <location>
        <begin position="517"/>
        <end position="538"/>
    </location>
</feature>
<sequence>MLLLTAFSAIVAPFIFLVLFRMPAKKGMTFSAIILLLLASTVWGVHNNVIVASILQGSHRALTIMLILFGAIVLLNTLKHTGAVDRINEGFRNISPDMRVQAIIVGFLFGALIEGAAGFGTPAAVVGPLMVALGFTPMAAATIALIANSVPVSFGAVGTPHLVGLSNIPGIMGIAAEDLAARSTFFHEIAKRVTSMDLFIATVVPSLLVFVLVFFFSKERKMSNAFAMFPWTLSVGVVYAATAFTVAHAFGPEFVSIVSSLVVISYASVTAKKGFLQPKEIWTEALVDGFKVEAKKSDMGLFAAWSPYLVVVGLLLVTRLVPAIKKFTQTNVDLTWRNIMGIEGINSGWQVLYSPGTILVIAALAAILIQGKSFDCFIKASKESIGSVQGASLALLPTLALVQVFTNSGMNANEFVAMPRYIAIAMAAGLGGVWHNVAPYLGILGAFITGSATVSTLTFSPIQYDVATQMGLPTYVVLAQQVMGGAAGNMICVHNVVAATAVVGLVGKEGDVIRKTLGPCIVYGLMIGIMGIIVAGILG</sequence>
<protein>
    <recommendedName>
        <fullName evidence="8">L-lactate permease</fullName>
    </recommendedName>
</protein>
<comment type="subcellular location">
    <subcellularLocation>
        <location evidence="1 8">Cell membrane</location>
        <topology evidence="1 8">Multi-pass membrane protein</topology>
    </subcellularLocation>
</comment>
<evidence type="ECO:0000256" key="5">
    <source>
        <dbReference type="ARBA" id="ARBA00022692"/>
    </source>
</evidence>
<keyword evidence="6 8" id="KW-1133">Transmembrane helix</keyword>
<dbReference type="PANTHER" id="PTHR30003:SF0">
    <property type="entry name" value="GLYCOLATE PERMEASE GLCA-RELATED"/>
    <property type="match status" value="1"/>
</dbReference>
<feature type="transmembrane region" description="Helical" evidence="8">
    <location>
        <begin position="154"/>
        <end position="176"/>
    </location>
</feature>
<feature type="transmembrane region" description="Helical" evidence="8">
    <location>
        <begin position="390"/>
        <end position="406"/>
    </location>
</feature>
<dbReference type="Pfam" id="PF02652">
    <property type="entry name" value="Lactate_perm"/>
    <property type="match status" value="1"/>
</dbReference>
<organism evidence="9 10">
    <name type="scientific">Serpentinicella alkaliphila</name>
    <dbReference type="NCBI Taxonomy" id="1734049"/>
    <lineage>
        <taxon>Bacteria</taxon>
        <taxon>Bacillati</taxon>
        <taxon>Bacillota</taxon>
        <taxon>Clostridia</taxon>
        <taxon>Peptostreptococcales</taxon>
        <taxon>Natronincolaceae</taxon>
        <taxon>Serpentinicella</taxon>
    </lineage>
</organism>
<dbReference type="AlphaFoldDB" id="A0A4R2TY14"/>
<feature type="transmembrane region" description="Helical" evidence="8">
    <location>
        <begin position="351"/>
        <end position="369"/>
    </location>
</feature>
<comment type="caution">
    <text evidence="8">Lacks conserved residue(s) required for the propagation of feature annotation.</text>
</comment>
<evidence type="ECO:0000256" key="4">
    <source>
        <dbReference type="ARBA" id="ARBA00022475"/>
    </source>
</evidence>
<dbReference type="Proteomes" id="UP000295504">
    <property type="component" value="Unassembled WGS sequence"/>
</dbReference>
<evidence type="ECO:0000256" key="3">
    <source>
        <dbReference type="ARBA" id="ARBA00022448"/>
    </source>
</evidence>